<dbReference type="SMART" id="SM00460">
    <property type="entry name" value="TGc"/>
    <property type="match status" value="1"/>
</dbReference>
<reference evidence="4 5" key="1">
    <citation type="submission" date="2016-11" db="EMBL/GenBank/DDBJ databases">
        <authorList>
            <person name="Jaros S."/>
            <person name="Januszkiewicz K."/>
            <person name="Wedrychowicz H."/>
        </authorList>
    </citation>
    <scope>NUCLEOTIDE SEQUENCE [LARGE SCALE GENOMIC DNA]</scope>
    <source>
        <strain evidence="4 5">DSM 21758</strain>
    </source>
</reference>
<evidence type="ECO:0000256" key="1">
    <source>
        <dbReference type="SAM" id="MobiDB-lite"/>
    </source>
</evidence>
<protein>
    <submittedName>
        <fullName evidence="4">Transglutaminase-like superfamily protein</fullName>
    </submittedName>
</protein>
<dbReference type="PROSITE" id="PS51257">
    <property type="entry name" value="PROKAR_LIPOPROTEIN"/>
    <property type="match status" value="1"/>
</dbReference>
<evidence type="ECO:0000313" key="5">
    <source>
        <dbReference type="Proteomes" id="UP000184310"/>
    </source>
</evidence>
<dbReference type="STRING" id="1121302.SAMN02745163_01710"/>
<evidence type="ECO:0000313" key="4">
    <source>
        <dbReference type="EMBL" id="SHJ30101.1"/>
    </source>
</evidence>
<name>A0A1M6I6N3_9CLOT</name>
<feature type="transmembrane region" description="Helical" evidence="2">
    <location>
        <begin position="157"/>
        <end position="173"/>
    </location>
</feature>
<feature type="transmembrane region" description="Helical" evidence="2">
    <location>
        <begin position="135"/>
        <end position="151"/>
    </location>
</feature>
<gene>
    <name evidence="4" type="ORF">SAMN02745163_01710</name>
</gene>
<feature type="transmembrane region" description="Helical" evidence="2">
    <location>
        <begin position="35"/>
        <end position="52"/>
    </location>
</feature>
<feature type="transmembrane region" description="Helical" evidence="2">
    <location>
        <begin position="12"/>
        <end position="29"/>
    </location>
</feature>
<feature type="transmembrane region" description="Helical" evidence="2">
    <location>
        <begin position="107"/>
        <end position="128"/>
    </location>
</feature>
<feature type="domain" description="Transglutaminase-like" evidence="3">
    <location>
        <begin position="536"/>
        <end position="607"/>
    </location>
</feature>
<dbReference type="AlphaFoldDB" id="A0A1M6I6N3"/>
<dbReference type="Gene3D" id="3.10.620.30">
    <property type="match status" value="1"/>
</dbReference>
<keyword evidence="2" id="KW-0812">Transmembrane</keyword>
<keyword evidence="5" id="KW-1185">Reference proteome</keyword>
<feature type="transmembrane region" description="Helical" evidence="2">
    <location>
        <begin position="194"/>
        <end position="212"/>
    </location>
</feature>
<dbReference type="PANTHER" id="PTHR42736">
    <property type="entry name" value="PROTEIN-GLUTAMINE GAMMA-GLUTAMYLTRANSFERASE"/>
    <property type="match status" value="1"/>
</dbReference>
<dbReference type="Proteomes" id="UP000184310">
    <property type="component" value="Unassembled WGS sequence"/>
</dbReference>
<feature type="transmembrane region" description="Helical" evidence="2">
    <location>
        <begin position="638"/>
        <end position="664"/>
    </location>
</feature>
<dbReference type="SUPFAM" id="SSF54001">
    <property type="entry name" value="Cysteine proteinases"/>
    <property type="match status" value="1"/>
</dbReference>
<dbReference type="InterPro" id="IPR052901">
    <property type="entry name" value="Bact_TGase-like"/>
</dbReference>
<evidence type="ECO:0000259" key="3">
    <source>
        <dbReference type="SMART" id="SM00460"/>
    </source>
</evidence>
<dbReference type="RefSeq" id="WP_072986250.1">
    <property type="nucleotide sequence ID" value="NZ_FQZB01000007.1"/>
</dbReference>
<dbReference type="OrthoDB" id="9804872at2"/>
<dbReference type="CDD" id="cd06174">
    <property type="entry name" value="MFS"/>
    <property type="match status" value="1"/>
</dbReference>
<feature type="compositionally biased region" description="Polar residues" evidence="1">
    <location>
        <begin position="261"/>
        <end position="273"/>
    </location>
</feature>
<feature type="compositionally biased region" description="Basic and acidic residues" evidence="1">
    <location>
        <begin position="240"/>
        <end position="252"/>
    </location>
</feature>
<keyword evidence="2" id="KW-0472">Membrane</keyword>
<dbReference type="EMBL" id="FQZB01000007">
    <property type="protein sequence ID" value="SHJ30101.1"/>
    <property type="molecule type" value="Genomic_DNA"/>
</dbReference>
<feature type="region of interest" description="Disordered" evidence="1">
    <location>
        <begin position="228"/>
        <end position="273"/>
    </location>
</feature>
<evidence type="ECO:0000256" key="2">
    <source>
        <dbReference type="SAM" id="Phobius"/>
    </source>
</evidence>
<accession>A0A1M6I6N3</accession>
<dbReference type="InterPro" id="IPR002931">
    <property type="entry name" value="Transglutaminase-like"/>
</dbReference>
<feature type="transmembrane region" description="Helical" evidence="2">
    <location>
        <begin position="64"/>
        <end position="85"/>
    </location>
</feature>
<dbReference type="PANTHER" id="PTHR42736:SF1">
    <property type="entry name" value="PROTEIN-GLUTAMINE GAMMA-GLUTAMYLTRANSFERASE"/>
    <property type="match status" value="1"/>
</dbReference>
<sequence length="771" mass="89479">MKNSINKIKEQVIPLLFSVSCTCLILNALFQTVFLVDLLLAIVWNFILFIVLNKISQKKKYSGLFYLLGSIVYLFLAFLIINLAADTYSGGYLSWIKDVQNDNSGMIAYWIGTFLISTHFFSSIIFYFTEIRRRRVVLILISIIPLAIYSARTKHIISLAFIMFLIFLIGLFIEFTRNIGSEKNVTVYNKKASYYKAIIPFLIILSIIALIIPKPDMFPKLSNPNSFLEKKQPSNGNNNDDARNNGDSKRNDGPNSGGSKRGSNINTPNNSKNKSQILFDVQASEPIYFRVQSFDKYENNKWKTGNDLLEENYVFNGMIRNDNNINFIMKILSDSKKVEELKKKNSKLENILNKPSIPQVKKVANIRTNDYEMKVLLNPLGIIDFNLEGSNEKIYTNNQDMYFLKRSLNNNEKYSVSYYSQMLDEDSREFEFIKNINLQEYVEMLNTLSSLNLNTIEKQEINNYKAEIIKAQVDYRKLPSKLPNRIYDLANKITKDKTSDYDKALAIEKYLTSGEFKYKLDIKKISNNRDYTDYFLFDSKTGYCVQFASAMVILARAAGLPSKYTEGFVCCEKNKLLDTYVIRSEHAHAFPEIFIAGYGWMKFEPTASIKEDINKNDKNNKSNIQNNKKRIEVPFYKVLLIGLIVIASIPLAILIILLLIKLFINLKRHFWRQKLFNMEKNKAVEDIFMQTLLILKLIDYDIKSYETPNQYAFRIFTECFLDIKPLVNAFNKSKYGNLDAKDEQIENLLVIYDEVLAYTKKNCKWTKKYKI</sequence>
<dbReference type="InterPro" id="IPR038765">
    <property type="entry name" value="Papain-like_cys_pep_sf"/>
</dbReference>
<organism evidence="4 5">
    <name type="scientific">Clostridium cavendishii DSM 21758</name>
    <dbReference type="NCBI Taxonomy" id="1121302"/>
    <lineage>
        <taxon>Bacteria</taxon>
        <taxon>Bacillati</taxon>
        <taxon>Bacillota</taxon>
        <taxon>Clostridia</taxon>
        <taxon>Eubacteriales</taxon>
        <taxon>Clostridiaceae</taxon>
        <taxon>Clostridium</taxon>
    </lineage>
</organism>
<proteinExistence type="predicted"/>
<keyword evidence="2" id="KW-1133">Transmembrane helix</keyword>
<dbReference type="Pfam" id="PF01841">
    <property type="entry name" value="Transglut_core"/>
    <property type="match status" value="1"/>
</dbReference>